<dbReference type="AlphaFoldDB" id="X1EAM8"/>
<sequence>MAKVVTPRGPVALEAARPAPVQSRVIALELHAPAGPGNSDFCYTPQMGNRLWLYGIDVWVYCGEHPSVVGGFFYLMFGSGIPRSGDFMATQWSNIVPLHCGLKPGFRWFACDEFHRHFSMAKLFTTNELRFGVTIENGFPKAWECTVAFEIS</sequence>
<evidence type="ECO:0000313" key="1">
    <source>
        <dbReference type="EMBL" id="GAH30331.1"/>
    </source>
</evidence>
<protein>
    <submittedName>
        <fullName evidence="1">Uncharacterized protein</fullName>
    </submittedName>
</protein>
<feature type="non-terminal residue" evidence="1">
    <location>
        <position position="152"/>
    </location>
</feature>
<name>X1EAM8_9ZZZZ</name>
<organism evidence="1">
    <name type="scientific">marine sediment metagenome</name>
    <dbReference type="NCBI Taxonomy" id="412755"/>
    <lineage>
        <taxon>unclassified sequences</taxon>
        <taxon>metagenomes</taxon>
        <taxon>ecological metagenomes</taxon>
    </lineage>
</organism>
<accession>X1EAM8</accession>
<reference evidence="1" key="1">
    <citation type="journal article" date="2014" name="Front. Microbiol.">
        <title>High frequency of phylogenetically diverse reductive dehalogenase-homologous genes in deep subseafloor sedimentary metagenomes.</title>
        <authorList>
            <person name="Kawai M."/>
            <person name="Futagami T."/>
            <person name="Toyoda A."/>
            <person name="Takaki Y."/>
            <person name="Nishi S."/>
            <person name="Hori S."/>
            <person name="Arai W."/>
            <person name="Tsubouchi T."/>
            <person name="Morono Y."/>
            <person name="Uchiyama I."/>
            <person name="Ito T."/>
            <person name="Fujiyama A."/>
            <person name="Inagaki F."/>
            <person name="Takami H."/>
        </authorList>
    </citation>
    <scope>NUCLEOTIDE SEQUENCE</scope>
    <source>
        <strain evidence="1">Expedition CK06-06</strain>
    </source>
</reference>
<proteinExistence type="predicted"/>
<gene>
    <name evidence="1" type="ORF">S03H2_03360</name>
</gene>
<comment type="caution">
    <text evidence="1">The sequence shown here is derived from an EMBL/GenBank/DDBJ whole genome shotgun (WGS) entry which is preliminary data.</text>
</comment>
<dbReference type="EMBL" id="BARU01001236">
    <property type="protein sequence ID" value="GAH30331.1"/>
    <property type="molecule type" value="Genomic_DNA"/>
</dbReference>